<proteinExistence type="predicted"/>
<sequence length="180" mass="21811">MNKDQLVSENYNDLNRIFELQDIFEDLYQSNEKELHNNLYKNSCKEELYNNPYEDSCEKELHNDLYEDSCKKESHYDWYEKSCEEELFNINALYRKSENLVFINKFANEHNHDLQNQDSLQEFSPALHKIPDYKIQFYIQEYQLGATQNIQVKNDAIALLEHLIQLHSKDPKYYFKVDFE</sequence>
<evidence type="ECO:0000313" key="2">
    <source>
        <dbReference type="Proteomes" id="UP000789901"/>
    </source>
</evidence>
<organism evidence="1 2">
    <name type="scientific">Gigaspora margarita</name>
    <dbReference type="NCBI Taxonomy" id="4874"/>
    <lineage>
        <taxon>Eukaryota</taxon>
        <taxon>Fungi</taxon>
        <taxon>Fungi incertae sedis</taxon>
        <taxon>Mucoromycota</taxon>
        <taxon>Glomeromycotina</taxon>
        <taxon>Glomeromycetes</taxon>
        <taxon>Diversisporales</taxon>
        <taxon>Gigasporaceae</taxon>
        <taxon>Gigaspora</taxon>
    </lineage>
</organism>
<protein>
    <submittedName>
        <fullName evidence="1">27025_t:CDS:1</fullName>
    </submittedName>
</protein>
<evidence type="ECO:0000313" key="1">
    <source>
        <dbReference type="EMBL" id="CAG8810062.1"/>
    </source>
</evidence>
<dbReference type="EMBL" id="CAJVQB010027171">
    <property type="protein sequence ID" value="CAG8810062.1"/>
    <property type="molecule type" value="Genomic_DNA"/>
</dbReference>
<reference evidence="1 2" key="1">
    <citation type="submission" date="2021-06" db="EMBL/GenBank/DDBJ databases">
        <authorList>
            <person name="Kallberg Y."/>
            <person name="Tangrot J."/>
            <person name="Rosling A."/>
        </authorList>
    </citation>
    <scope>NUCLEOTIDE SEQUENCE [LARGE SCALE GENOMIC DNA]</scope>
    <source>
        <strain evidence="1 2">120-4 pot B 10/14</strain>
    </source>
</reference>
<gene>
    <name evidence="1" type="ORF">GMARGA_LOCUS25021</name>
</gene>
<dbReference type="Proteomes" id="UP000789901">
    <property type="component" value="Unassembled WGS sequence"/>
</dbReference>
<comment type="caution">
    <text evidence="1">The sequence shown here is derived from an EMBL/GenBank/DDBJ whole genome shotgun (WGS) entry which is preliminary data.</text>
</comment>
<accession>A0ABN7W0M0</accession>
<keyword evidence="2" id="KW-1185">Reference proteome</keyword>
<feature type="non-terminal residue" evidence="1">
    <location>
        <position position="180"/>
    </location>
</feature>
<name>A0ABN7W0M0_GIGMA</name>